<accession>A0A1H2E4P8</accession>
<organism evidence="3 4">
    <name type="scientific">Halopseudomonas salegens</name>
    <dbReference type="NCBI Taxonomy" id="1434072"/>
    <lineage>
        <taxon>Bacteria</taxon>
        <taxon>Pseudomonadati</taxon>
        <taxon>Pseudomonadota</taxon>
        <taxon>Gammaproteobacteria</taxon>
        <taxon>Pseudomonadales</taxon>
        <taxon>Pseudomonadaceae</taxon>
        <taxon>Halopseudomonas</taxon>
    </lineage>
</organism>
<evidence type="ECO:0000313" key="4">
    <source>
        <dbReference type="Proteomes" id="UP000243924"/>
    </source>
</evidence>
<dbReference type="PANTHER" id="PTHR11328:SF24">
    <property type="entry name" value="MAJOR FACILITATOR SUPERFAMILY (MFS) PROFILE DOMAIN-CONTAINING PROTEIN"/>
    <property type="match status" value="1"/>
</dbReference>
<dbReference type="GO" id="GO:0015293">
    <property type="term" value="F:symporter activity"/>
    <property type="evidence" value="ECO:0007669"/>
    <property type="project" value="InterPro"/>
</dbReference>
<proteinExistence type="inferred from homology"/>
<feature type="transmembrane region" description="Helical" evidence="2">
    <location>
        <begin position="442"/>
        <end position="463"/>
    </location>
</feature>
<protein>
    <submittedName>
        <fullName evidence="3">Glycoside/pentoside/hexuronide:cation symporter, GPH family</fullName>
    </submittedName>
</protein>
<dbReference type="GO" id="GO:0008643">
    <property type="term" value="P:carbohydrate transport"/>
    <property type="evidence" value="ECO:0007669"/>
    <property type="project" value="InterPro"/>
</dbReference>
<keyword evidence="2" id="KW-0472">Membrane</keyword>
<keyword evidence="4" id="KW-1185">Reference proteome</keyword>
<sequence>MEAETLAQHNARNVKLPFRHVFGYSTGQLVEGVVVHSCNVFLFFYLTAVCGLTSSLAGIALAMGLIVDAVLDPLIGSSSDNFRSRFGRRLPFMAFGLGPLAVALVMIFSLPTGLEDWSLFLWICLLSVTMRVSLSVFILPYMALGAELTENYEERSVLNAWRWGIGILGALVAIALGFGVFFEGENGLENREAYTSFGFTLAAVIVVGGLLAILTAYTTRSRQHQITESSSIFSVFSEVREVFNNASFRVIFGSALFFFIAIGVHTTLGLHGNKYFWSLTNEQIQWVTLSMFGGLVLGAPVAGPFLKFFEKRTVALVGMAGLLTAYGLPPSLRLLGLLPLTGNELAIALATATLTGGIMISAAAIAFGSMMADAADEHEYLFGSRREGLFFAGWMFAMKAAMGVGALISGFALDLIGFDAPEPGSGEVIAQTAAVVQQLGLIYGPGCALVGFIGLAATFWYRLDRQRHAEVMVDLRTRRG</sequence>
<dbReference type="PANTHER" id="PTHR11328">
    <property type="entry name" value="MAJOR FACILITATOR SUPERFAMILY DOMAIN-CONTAINING PROTEIN"/>
    <property type="match status" value="1"/>
</dbReference>
<feature type="transmembrane region" description="Helical" evidence="2">
    <location>
        <begin position="194"/>
        <end position="217"/>
    </location>
</feature>
<dbReference type="RefSeq" id="WP_092383509.1">
    <property type="nucleotide sequence ID" value="NZ_LT629787.1"/>
</dbReference>
<dbReference type="Pfam" id="PF13347">
    <property type="entry name" value="MFS_2"/>
    <property type="match status" value="1"/>
</dbReference>
<feature type="transmembrane region" description="Helical" evidence="2">
    <location>
        <begin position="160"/>
        <end position="182"/>
    </location>
</feature>
<dbReference type="InterPro" id="IPR039672">
    <property type="entry name" value="MFS_2"/>
</dbReference>
<feature type="transmembrane region" description="Helical" evidence="2">
    <location>
        <begin position="119"/>
        <end position="139"/>
    </location>
</feature>
<dbReference type="Gene3D" id="1.20.1250.20">
    <property type="entry name" value="MFS general substrate transporter like domains"/>
    <property type="match status" value="2"/>
</dbReference>
<feature type="transmembrane region" description="Helical" evidence="2">
    <location>
        <begin position="42"/>
        <end position="71"/>
    </location>
</feature>
<feature type="transmembrane region" description="Helical" evidence="2">
    <location>
        <begin position="250"/>
        <end position="272"/>
    </location>
</feature>
<feature type="transmembrane region" description="Helical" evidence="2">
    <location>
        <begin position="345"/>
        <end position="368"/>
    </location>
</feature>
<reference evidence="4" key="1">
    <citation type="submission" date="2016-10" db="EMBL/GenBank/DDBJ databases">
        <authorList>
            <person name="Varghese N."/>
            <person name="Submissions S."/>
        </authorList>
    </citation>
    <scope>NUCLEOTIDE SEQUENCE [LARGE SCALE GENOMIC DNA]</scope>
    <source>
        <strain evidence="4">CECT 8338</strain>
    </source>
</reference>
<gene>
    <name evidence="3" type="ORF">SAMN05216210_0340</name>
</gene>
<dbReference type="AlphaFoldDB" id="A0A1H2E4P8"/>
<keyword evidence="2" id="KW-0812">Transmembrane</keyword>
<name>A0A1H2E4P8_9GAMM</name>
<dbReference type="STRING" id="1434072.SAMN05216210_0340"/>
<dbReference type="SUPFAM" id="SSF103473">
    <property type="entry name" value="MFS general substrate transporter"/>
    <property type="match status" value="1"/>
</dbReference>
<evidence type="ECO:0000313" key="3">
    <source>
        <dbReference type="EMBL" id="SDT90192.1"/>
    </source>
</evidence>
<dbReference type="Proteomes" id="UP000243924">
    <property type="component" value="Chromosome I"/>
</dbReference>
<feature type="transmembrane region" description="Helical" evidence="2">
    <location>
        <begin position="389"/>
        <end position="413"/>
    </location>
</feature>
<feature type="transmembrane region" description="Helical" evidence="2">
    <location>
        <begin position="313"/>
        <end position="333"/>
    </location>
</feature>
<keyword evidence="2" id="KW-1133">Transmembrane helix</keyword>
<evidence type="ECO:0000256" key="1">
    <source>
        <dbReference type="ARBA" id="ARBA00009617"/>
    </source>
</evidence>
<dbReference type="GO" id="GO:0005886">
    <property type="term" value="C:plasma membrane"/>
    <property type="evidence" value="ECO:0007669"/>
    <property type="project" value="TreeGrafter"/>
</dbReference>
<evidence type="ECO:0000256" key="2">
    <source>
        <dbReference type="SAM" id="Phobius"/>
    </source>
</evidence>
<dbReference type="OrthoDB" id="181905at2"/>
<dbReference type="EMBL" id="LT629787">
    <property type="protein sequence ID" value="SDT90192.1"/>
    <property type="molecule type" value="Genomic_DNA"/>
</dbReference>
<comment type="similarity">
    <text evidence="1">Belongs to the sodium:galactoside symporter (TC 2.A.2) family.</text>
</comment>
<dbReference type="InterPro" id="IPR036259">
    <property type="entry name" value="MFS_trans_sf"/>
</dbReference>
<feature type="transmembrane region" description="Helical" evidence="2">
    <location>
        <begin position="284"/>
        <end position="306"/>
    </location>
</feature>
<feature type="transmembrane region" description="Helical" evidence="2">
    <location>
        <begin position="92"/>
        <end position="113"/>
    </location>
</feature>